<dbReference type="KEGG" id="mphn:HGG64_02505"/>
<gene>
    <name evidence="2" type="ORF">HGG64_02505</name>
</gene>
<keyword evidence="1" id="KW-1133">Transmembrane helix</keyword>
<keyword evidence="3" id="KW-1185">Reference proteome</keyword>
<evidence type="ECO:0000313" key="3">
    <source>
        <dbReference type="Proteomes" id="UP000501728"/>
    </source>
</evidence>
<accession>A0A858U3J6</accession>
<protein>
    <submittedName>
        <fullName evidence="2">Uncharacterized protein</fullName>
    </submittedName>
</protein>
<keyword evidence="1" id="KW-0472">Membrane</keyword>
<sequence>MGLFKNKKSPKDPWDEEIDQKVTLNDQLQFKDTARKTVKLKKVRTIIFFSLGAAAAAIVIGLAVGIKQTKEFLKLWDATANVVLSNEAKYDKEKNPNGILSWNENVTIEGRPEEIMESLFSNLNLTSNEKLKPLNFEIMQANMEATIANVILDLIDKDSLHFDIQIASKDKNPQFKVIRNFTIKTSKPTEITSTSEIVKHNSNSRVQASFNESWKLNFFTTNTYRYDDINNQNKIRIKEIIDNINSKKNLNYIDRSLLLQNEIVKNNYFFRLSREIVTTKEKSKLFFIPFKFTGDLTFAETDENGHELFEPEIVFNGGFFSLANNTIRIKGEKYEYGLYIPYLNPKEPHNEEIKNFKLKIDFVVEDQKT</sequence>
<organism evidence="2 3">
    <name type="scientific">Mycoplasma phocoeninasale</name>
    <dbReference type="NCBI Taxonomy" id="2726117"/>
    <lineage>
        <taxon>Bacteria</taxon>
        <taxon>Bacillati</taxon>
        <taxon>Mycoplasmatota</taxon>
        <taxon>Mollicutes</taxon>
        <taxon>Mycoplasmataceae</taxon>
        <taxon>Mycoplasma</taxon>
    </lineage>
</organism>
<keyword evidence="1" id="KW-0812">Transmembrane</keyword>
<proteinExistence type="predicted"/>
<dbReference type="AlphaFoldDB" id="A0A858U3J6"/>
<dbReference type="RefSeq" id="WP_169580385.1">
    <property type="nucleotide sequence ID" value="NZ_CP051480.1"/>
</dbReference>
<reference evidence="2 3" key="1">
    <citation type="submission" date="2020-04" db="EMBL/GenBank/DDBJ databases">
        <title>Novel Mycoplasma species detected in Phocoena phocoena (harbor porpoise) from the USA.</title>
        <authorList>
            <person name="Volokhov D.V."/>
        </authorList>
    </citation>
    <scope>NUCLEOTIDE SEQUENCE [LARGE SCALE GENOMIC DNA]</scope>
    <source>
        <strain evidence="2 3">C264-NAS</strain>
    </source>
</reference>
<name>A0A858U3J6_9MOLU</name>
<dbReference type="EMBL" id="CP051480">
    <property type="protein sequence ID" value="QJG66561.1"/>
    <property type="molecule type" value="Genomic_DNA"/>
</dbReference>
<feature type="transmembrane region" description="Helical" evidence="1">
    <location>
        <begin position="45"/>
        <end position="66"/>
    </location>
</feature>
<evidence type="ECO:0000256" key="1">
    <source>
        <dbReference type="SAM" id="Phobius"/>
    </source>
</evidence>
<dbReference type="Proteomes" id="UP000501728">
    <property type="component" value="Chromosome"/>
</dbReference>
<evidence type="ECO:0000313" key="2">
    <source>
        <dbReference type="EMBL" id="QJG66561.1"/>
    </source>
</evidence>